<organism evidence="1 2">
    <name type="scientific">Malaciobacter mytili LMG 24559</name>
    <dbReference type="NCBI Taxonomy" id="1032238"/>
    <lineage>
        <taxon>Bacteria</taxon>
        <taxon>Pseudomonadati</taxon>
        <taxon>Campylobacterota</taxon>
        <taxon>Epsilonproteobacteria</taxon>
        <taxon>Campylobacterales</taxon>
        <taxon>Arcobacteraceae</taxon>
        <taxon>Malaciobacter</taxon>
    </lineage>
</organism>
<reference evidence="1 2" key="1">
    <citation type="submission" date="2017-09" db="EMBL/GenBank/DDBJ databases">
        <title>Genomics of the genus Arcobacter.</title>
        <authorList>
            <person name="Perez-Cataluna A."/>
            <person name="Figueras M.J."/>
            <person name="Salas-Masso N."/>
        </authorList>
    </citation>
    <scope>NUCLEOTIDE SEQUENCE [LARGE SCALE GENOMIC DNA]</scope>
    <source>
        <strain evidence="1 2">CECT 7386</strain>
    </source>
</reference>
<sequence>MSSKSKKETLIDAKQEIFNILNTVSVERIFFNAKYYIIDEDTAEKIIAIDGTLKPLRTESKRGKAYDVRKIVNFINYGKPAYSFSFTIVDKYVLITDNIKCCQAAPVEFIVDYNFLIDRLRKRLEKSNYSQDFKDSVMNKLKNKLEKERDFINFAANNPEEHEFEISGYTDKISYAQINFAYLEKNDKGFYIKKGKSNKHLSKLIPNIIIFREFKNADNHRPDMKTKYLLERGFKKYGRRIYIKKKNVNE</sequence>
<evidence type="ECO:0000313" key="1">
    <source>
        <dbReference type="EMBL" id="RXK16437.1"/>
    </source>
</evidence>
<keyword evidence="2" id="KW-1185">Reference proteome</keyword>
<accession>A0AAX2AJD1</accession>
<comment type="caution">
    <text evidence="1">The sequence shown here is derived from an EMBL/GenBank/DDBJ whole genome shotgun (WGS) entry which is preliminary data.</text>
</comment>
<dbReference type="AlphaFoldDB" id="A0AAX2AJD1"/>
<dbReference type="KEGG" id="amyt:AMYT_a0073"/>
<evidence type="ECO:0000313" key="2">
    <source>
        <dbReference type="Proteomes" id="UP000290092"/>
    </source>
</evidence>
<dbReference type="EMBL" id="NXID01000008">
    <property type="protein sequence ID" value="RXK16437.1"/>
    <property type="molecule type" value="Genomic_DNA"/>
</dbReference>
<name>A0AAX2AJD1_9BACT</name>
<dbReference type="Proteomes" id="UP000290092">
    <property type="component" value="Unassembled WGS sequence"/>
</dbReference>
<gene>
    <name evidence="1" type="ORF">CP985_03235</name>
</gene>
<proteinExistence type="predicted"/>
<protein>
    <submittedName>
        <fullName evidence="1">Uncharacterized protein</fullName>
    </submittedName>
</protein>
<dbReference type="RefSeq" id="WP_114843278.1">
    <property type="nucleotide sequence ID" value="NZ_CP031220.1"/>
</dbReference>